<dbReference type="EMBL" id="CP090893">
    <property type="protein sequence ID" value="ULT99166.1"/>
    <property type="molecule type" value="Genomic_DNA"/>
</dbReference>
<comment type="subunit">
    <text evidence="5">Complex I is composed of 45 different subunits. This a component of the hydrophobic protein fraction. Interacts with BLOC1S1. Interacts with SLC2A4. Interacts with CLOCK. Interacts with RAB5IF.</text>
</comment>
<dbReference type="InterPro" id="IPR036291">
    <property type="entry name" value="NAD(P)-bd_dom_sf"/>
</dbReference>
<comment type="similarity">
    <text evidence="1">Belongs to the complex I NDUFA9 subunit family.</text>
</comment>
<feature type="domain" description="NAD-dependent epimerase/dehydratase" evidence="8">
    <location>
        <begin position="130"/>
        <end position="347"/>
    </location>
</feature>
<sequence length="496" mass="56096">MAGPSRRFLIPLLIFALLIATALCRPDHHSRNCKAYRRPALNEVLTRICLLCHEMFSVDQPNLAAECTMLSVLGRYLSSRQPVLVVASQNYSSISVLTPENSHPEPRVSSQGAQFRKGNGGRASFSGNVVTVFGASGFLGLPVVNKFAKNGSQIIIPYRQDPYYMREHKVLGELGQVLYFPFELKDEESIRKVVKYSNVVVNLIGTRVPTGNYNYYDVHDTGARRLAKICKEMGVEKFVHLSALGATVDPPKGHFVAKSEFLRSKALGEIAVREEFPEATIIRPSVIYGELDGFIQYYVSRWRKTPLDHVYLYKKGEQTYKMPIWVGDVAQGIDRVVNDPTAKGHTYEFVGPHCYQLSELIDFMYKKAHCLPDFGFRYKRHGLPDPYFMALTLATELYGKVFKCKVPLNREWMEYIEVQNDVLTGERTLADLGVRRLTEFELAGGQQAFYRSFNRYFEEQYGELPAPPLPLRSPPLTKKTVGSGIKSETSKTVAFN</sequence>
<evidence type="ECO:0000313" key="9">
    <source>
        <dbReference type="EMBL" id="ULT99166.1"/>
    </source>
</evidence>
<dbReference type="PANTHER" id="PTHR12126">
    <property type="entry name" value="NADH-UBIQUINONE OXIDOREDUCTASE 39 KDA SUBUNIT-RELATED"/>
    <property type="match status" value="1"/>
</dbReference>
<dbReference type="FunFam" id="3.40.50.720:FF:000978">
    <property type="entry name" value="Protein CBG20301"/>
    <property type="match status" value="1"/>
</dbReference>
<protein>
    <recommendedName>
        <fullName evidence="2">NADH dehydrogenase [ubiquinone] 1 alpha subcomplex subunit 9, mitochondrial</fullName>
    </recommendedName>
    <alternativeName>
        <fullName evidence="4">Complex I-39kD</fullName>
    </alternativeName>
    <alternativeName>
        <fullName evidence="3">NADH-ubiquinone oxidoreductase 39 kDa subunit</fullName>
    </alternativeName>
</protein>
<reference evidence="9 10" key="1">
    <citation type="submission" date="2022-05" db="EMBL/GenBank/DDBJ databases">
        <title>Chromosome-level reference genomes for two strains of Caenorhabditis briggsae: an improved platform for comparative genomics.</title>
        <authorList>
            <person name="Stevens L."/>
            <person name="Andersen E.C."/>
        </authorList>
    </citation>
    <scope>NUCLEOTIDE SEQUENCE [LARGE SCALE GENOMIC DNA]</scope>
    <source>
        <strain evidence="9">QX1410_ONT</strain>
        <tissue evidence="9">Whole-organism</tissue>
    </source>
</reference>
<dbReference type="Proteomes" id="UP000827892">
    <property type="component" value="Chromosome III"/>
</dbReference>
<dbReference type="InterPro" id="IPR051207">
    <property type="entry name" value="ComplexI_NDUFA9_subunit"/>
</dbReference>
<dbReference type="AlphaFoldDB" id="A0AAE9D9B6"/>
<evidence type="ECO:0000256" key="7">
    <source>
        <dbReference type="SAM" id="SignalP"/>
    </source>
</evidence>
<evidence type="ECO:0000256" key="6">
    <source>
        <dbReference type="SAM" id="MobiDB-lite"/>
    </source>
</evidence>
<name>A0AAE9D9B6_CAEBR</name>
<dbReference type="PANTHER" id="PTHR12126:SF11">
    <property type="entry name" value="NADH DEHYDROGENASE [UBIQUINONE] 1 ALPHA SUBCOMPLEX SUBUNIT 9, MITOCHONDRIAL"/>
    <property type="match status" value="1"/>
</dbReference>
<dbReference type="InterPro" id="IPR001509">
    <property type="entry name" value="Epimerase_deHydtase"/>
</dbReference>
<evidence type="ECO:0000256" key="2">
    <source>
        <dbReference type="ARBA" id="ARBA00040720"/>
    </source>
</evidence>
<evidence type="ECO:0000256" key="3">
    <source>
        <dbReference type="ARBA" id="ARBA00042000"/>
    </source>
</evidence>
<keyword evidence="7" id="KW-0732">Signal</keyword>
<gene>
    <name evidence="9" type="ORF">L3Y34_000482</name>
</gene>
<feature type="signal peptide" evidence="7">
    <location>
        <begin position="1"/>
        <end position="24"/>
    </location>
</feature>
<dbReference type="CDD" id="cd05271">
    <property type="entry name" value="NDUFA9_like_SDR_a"/>
    <property type="match status" value="1"/>
</dbReference>
<dbReference type="Pfam" id="PF01370">
    <property type="entry name" value="Epimerase"/>
    <property type="match status" value="1"/>
</dbReference>
<feature type="chain" id="PRO_5042136357" description="NADH dehydrogenase [ubiquinone] 1 alpha subcomplex subunit 9, mitochondrial" evidence="7">
    <location>
        <begin position="25"/>
        <end position="496"/>
    </location>
</feature>
<evidence type="ECO:0000256" key="4">
    <source>
        <dbReference type="ARBA" id="ARBA00043145"/>
    </source>
</evidence>
<accession>A0AAE9D9B6</accession>
<dbReference type="SUPFAM" id="SSF51735">
    <property type="entry name" value="NAD(P)-binding Rossmann-fold domains"/>
    <property type="match status" value="1"/>
</dbReference>
<dbReference type="Gene3D" id="3.40.50.720">
    <property type="entry name" value="NAD(P)-binding Rossmann-like Domain"/>
    <property type="match status" value="1"/>
</dbReference>
<evidence type="ECO:0000256" key="1">
    <source>
        <dbReference type="ARBA" id="ARBA00038501"/>
    </source>
</evidence>
<feature type="region of interest" description="Disordered" evidence="6">
    <location>
        <begin position="468"/>
        <end position="496"/>
    </location>
</feature>
<organism evidence="9 10">
    <name type="scientific">Caenorhabditis briggsae</name>
    <dbReference type="NCBI Taxonomy" id="6238"/>
    <lineage>
        <taxon>Eukaryota</taxon>
        <taxon>Metazoa</taxon>
        <taxon>Ecdysozoa</taxon>
        <taxon>Nematoda</taxon>
        <taxon>Chromadorea</taxon>
        <taxon>Rhabditida</taxon>
        <taxon>Rhabditina</taxon>
        <taxon>Rhabditomorpha</taxon>
        <taxon>Rhabditoidea</taxon>
        <taxon>Rhabditidae</taxon>
        <taxon>Peloderinae</taxon>
        <taxon>Caenorhabditis</taxon>
    </lineage>
</organism>
<proteinExistence type="inferred from homology"/>
<evidence type="ECO:0000259" key="8">
    <source>
        <dbReference type="Pfam" id="PF01370"/>
    </source>
</evidence>
<evidence type="ECO:0000256" key="5">
    <source>
        <dbReference type="ARBA" id="ARBA00046455"/>
    </source>
</evidence>
<feature type="compositionally biased region" description="Polar residues" evidence="6">
    <location>
        <begin position="486"/>
        <end position="496"/>
    </location>
</feature>
<evidence type="ECO:0000313" key="10">
    <source>
        <dbReference type="Proteomes" id="UP000827892"/>
    </source>
</evidence>